<protein>
    <recommendedName>
        <fullName evidence="3">Reverse transcriptase zinc-binding domain-containing protein</fullName>
    </recommendedName>
</protein>
<dbReference type="Proteomes" id="UP001633002">
    <property type="component" value="Unassembled WGS sequence"/>
</dbReference>
<comment type="caution">
    <text evidence="1">The sequence shown here is derived from an EMBL/GenBank/DDBJ whole genome shotgun (WGS) entry which is preliminary data.</text>
</comment>
<sequence>MPVGSKEVPLWVSHVGCEIACEGRSFKYLGIRTGVDLANGENIQEALRRLNRRMLQWENFYLPWSARIVLIKHVLTQIIMMAVGAWGLQMRFISGILDGRETEWAHIARRMMCISFLTGLGKRERSCWSSGMGLLLLANLPMKEAPTLDRLLRVWFVIKISIKFSGLEGKLPGTLPVTSLKRLWELMDKSRAEGFKLIEREARKLKVIQLRDFSSGNAGFKIQQLVQGCSVVEQQSPELISITLWLENIQLVNCDLQQLAGWYWVNGKEVKTSWSLPNREWTRMLGCQEQVDVKFCRHWVEEYCPMKWSLRWRLLWTGKAPMGHRVWLWRILQQGLPTLERAKLWGVAPGVCQWCGPTPLTYSRSKGQKVKSIDHLLWNCSRVRQRVLWLYETFQVQEYTSPTFFQTLDHCLELHNTQPGALILLSEHCKVSWKECNMSLFEDRKEIVSPWLVLSAAKNSMQAGWNRLQSEQADRIRRKDEGLINRTQDVLKIITLNTSGFKLSFEKRGMCPTLGHHDI</sequence>
<evidence type="ECO:0000313" key="2">
    <source>
        <dbReference type="Proteomes" id="UP001633002"/>
    </source>
</evidence>
<evidence type="ECO:0008006" key="3">
    <source>
        <dbReference type="Google" id="ProtNLM"/>
    </source>
</evidence>
<organism evidence="1 2">
    <name type="scientific">Riccia sorocarpa</name>
    <dbReference type="NCBI Taxonomy" id="122646"/>
    <lineage>
        <taxon>Eukaryota</taxon>
        <taxon>Viridiplantae</taxon>
        <taxon>Streptophyta</taxon>
        <taxon>Embryophyta</taxon>
        <taxon>Marchantiophyta</taxon>
        <taxon>Marchantiopsida</taxon>
        <taxon>Marchantiidae</taxon>
        <taxon>Marchantiales</taxon>
        <taxon>Ricciaceae</taxon>
        <taxon>Riccia</taxon>
    </lineage>
</organism>
<proteinExistence type="predicted"/>
<accession>A0ABD3HAT9</accession>
<dbReference type="AlphaFoldDB" id="A0ABD3HAT9"/>
<keyword evidence="2" id="KW-1185">Reference proteome</keyword>
<gene>
    <name evidence="1" type="ORF">R1sor_014021</name>
</gene>
<reference evidence="1 2" key="1">
    <citation type="submission" date="2024-09" db="EMBL/GenBank/DDBJ databases">
        <title>Chromosome-scale assembly of Riccia sorocarpa.</title>
        <authorList>
            <person name="Paukszto L."/>
        </authorList>
    </citation>
    <scope>NUCLEOTIDE SEQUENCE [LARGE SCALE GENOMIC DNA]</scope>
    <source>
        <strain evidence="1">LP-2024</strain>
        <tissue evidence="1">Aerial parts of the thallus</tissue>
    </source>
</reference>
<dbReference type="EMBL" id="JBJQOH010000004">
    <property type="protein sequence ID" value="KAL3687712.1"/>
    <property type="molecule type" value="Genomic_DNA"/>
</dbReference>
<evidence type="ECO:0000313" key="1">
    <source>
        <dbReference type="EMBL" id="KAL3687712.1"/>
    </source>
</evidence>
<name>A0ABD3HAT9_9MARC</name>